<dbReference type="Proteomes" id="UP001499978">
    <property type="component" value="Unassembled WGS sequence"/>
</dbReference>
<gene>
    <name evidence="2" type="ORF">GCM10010201_00760</name>
</gene>
<accession>A0ABN3MVZ5</accession>
<reference evidence="2 3" key="1">
    <citation type="journal article" date="2019" name="Int. J. Syst. Evol. Microbiol.">
        <title>The Global Catalogue of Microorganisms (GCM) 10K type strain sequencing project: providing services to taxonomists for standard genome sequencing and annotation.</title>
        <authorList>
            <consortium name="The Broad Institute Genomics Platform"/>
            <consortium name="The Broad Institute Genome Sequencing Center for Infectious Disease"/>
            <person name="Wu L."/>
            <person name="Ma J."/>
        </authorList>
    </citation>
    <scope>NUCLEOTIDE SEQUENCE [LARGE SCALE GENOMIC DNA]</scope>
    <source>
        <strain evidence="2 3">JCM 3367</strain>
    </source>
</reference>
<keyword evidence="1" id="KW-1133">Transmembrane helix</keyword>
<keyword evidence="3" id="KW-1185">Reference proteome</keyword>
<name>A0ABN3MVZ5_9ACTN</name>
<keyword evidence="1" id="KW-0812">Transmembrane</keyword>
<proteinExistence type="predicted"/>
<evidence type="ECO:0000256" key="1">
    <source>
        <dbReference type="SAM" id="Phobius"/>
    </source>
</evidence>
<dbReference type="EMBL" id="BAAARY010000001">
    <property type="protein sequence ID" value="GAA2510008.1"/>
    <property type="molecule type" value="Genomic_DNA"/>
</dbReference>
<organism evidence="2 3">
    <name type="scientific">Pilimelia columellifera subsp. columellifera</name>
    <dbReference type="NCBI Taxonomy" id="706583"/>
    <lineage>
        <taxon>Bacteria</taxon>
        <taxon>Bacillati</taxon>
        <taxon>Actinomycetota</taxon>
        <taxon>Actinomycetes</taxon>
        <taxon>Micromonosporales</taxon>
        <taxon>Micromonosporaceae</taxon>
        <taxon>Pilimelia</taxon>
    </lineage>
</organism>
<keyword evidence="1" id="KW-0472">Membrane</keyword>
<feature type="transmembrane region" description="Helical" evidence="1">
    <location>
        <begin position="20"/>
        <end position="40"/>
    </location>
</feature>
<protein>
    <submittedName>
        <fullName evidence="2">Uncharacterized protein</fullName>
    </submittedName>
</protein>
<sequence>MDVLGLAGLKSWDWETIGDQATSIGVLVALLVGITTNVIMARQEKVTRQGLLLQQRLGEEAANRADAAALRTEAAARLTEEYTRRVVVALETLAASNLQGSPAPTRGVQWNLVNDRKSRYRLSNVGDKTARDVVVTAHETLILRDVPEHAVVQPTEAVTFLALQTFGTKDSTITVSWLDDKNSERQIWRYPLPPAS</sequence>
<comment type="caution">
    <text evidence="2">The sequence shown here is derived from an EMBL/GenBank/DDBJ whole genome shotgun (WGS) entry which is preliminary data.</text>
</comment>
<evidence type="ECO:0000313" key="2">
    <source>
        <dbReference type="EMBL" id="GAA2510008.1"/>
    </source>
</evidence>
<evidence type="ECO:0000313" key="3">
    <source>
        <dbReference type="Proteomes" id="UP001499978"/>
    </source>
</evidence>